<dbReference type="AlphaFoldDB" id="A0A1B6H9C0"/>
<organism evidence="2">
    <name type="scientific">Homalodisca liturata</name>
    <dbReference type="NCBI Taxonomy" id="320908"/>
    <lineage>
        <taxon>Eukaryota</taxon>
        <taxon>Metazoa</taxon>
        <taxon>Ecdysozoa</taxon>
        <taxon>Arthropoda</taxon>
        <taxon>Hexapoda</taxon>
        <taxon>Insecta</taxon>
        <taxon>Pterygota</taxon>
        <taxon>Neoptera</taxon>
        <taxon>Paraneoptera</taxon>
        <taxon>Hemiptera</taxon>
        <taxon>Auchenorrhyncha</taxon>
        <taxon>Membracoidea</taxon>
        <taxon>Cicadellidae</taxon>
        <taxon>Cicadellinae</taxon>
        <taxon>Proconiini</taxon>
        <taxon>Homalodisca</taxon>
    </lineage>
</organism>
<reference evidence="2" key="1">
    <citation type="submission" date="2015-11" db="EMBL/GenBank/DDBJ databases">
        <title>De novo transcriptome assembly of four potential Pierce s Disease insect vectors from Arizona vineyards.</title>
        <authorList>
            <person name="Tassone E.E."/>
        </authorList>
    </citation>
    <scope>NUCLEOTIDE SEQUENCE</scope>
</reference>
<gene>
    <name evidence="2" type="ORF">g.56274</name>
</gene>
<evidence type="ECO:0000313" key="2">
    <source>
        <dbReference type="EMBL" id="JAS71234.1"/>
    </source>
</evidence>
<protein>
    <submittedName>
        <fullName evidence="2">Uncharacterized protein</fullName>
    </submittedName>
</protein>
<keyword evidence="1" id="KW-0812">Transmembrane</keyword>
<name>A0A1B6H9C0_9HEMI</name>
<dbReference type="EMBL" id="GECU01036472">
    <property type="protein sequence ID" value="JAS71234.1"/>
    <property type="molecule type" value="Transcribed_RNA"/>
</dbReference>
<keyword evidence="1" id="KW-1133">Transmembrane helix</keyword>
<feature type="transmembrane region" description="Helical" evidence="1">
    <location>
        <begin position="43"/>
        <end position="63"/>
    </location>
</feature>
<proteinExistence type="predicted"/>
<accession>A0A1B6H9C0</accession>
<keyword evidence="1" id="KW-0472">Membrane</keyword>
<sequence length="111" mass="12474">RTTRSLDYKAGERCQTSEGVGPHLVVYKYARVLLHHHTPHTSYINMLYGLVVIVSVLVAAVSAQYGGYAHAPRYAPASYAQPEPYDPNPQYSFHYAVNDPSTYDIKSQKEE</sequence>
<feature type="non-terminal residue" evidence="2">
    <location>
        <position position="111"/>
    </location>
</feature>
<feature type="non-terminal residue" evidence="2">
    <location>
        <position position="1"/>
    </location>
</feature>
<evidence type="ECO:0000256" key="1">
    <source>
        <dbReference type="SAM" id="Phobius"/>
    </source>
</evidence>